<evidence type="ECO:0000313" key="3">
    <source>
        <dbReference type="Proteomes" id="UP000269721"/>
    </source>
</evidence>
<dbReference type="Proteomes" id="UP000269721">
    <property type="component" value="Unassembled WGS sequence"/>
</dbReference>
<accession>A0A4P9VYA7</accession>
<evidence type="ECO:0000256" key="1">
    <source>
        <dbReference type="SAM" id="SignalP"/>
    </source>
</evidence>
<evidence type="ECO:0000313" key="2">
    <source>
        <dbReference type="EMBL" id="RKO84761.1"/>
    </source>
</evidence>
<keyword evidence="1" id="KW-0732">Signal</keyword>
<feature type="chain" id="PRO_5020407649" evidence="1">
    <location>
        <begin position="20"/>
        <end position="71"/>
    </location>
</feature>
<protein>
    <submittedName>
        <fullName evidence="2">Uncharacterized protein</fullName>
    </submittedName>
</protein>
<dbReference type="EMBL" id="KZ999759">
    <property type="protein sequence ID" value="RKO84761.1"/>
    <property type="molecule type" value="Genomic_DNA"/>
</dbReference>
<gene>
    <name evidence="2" type="ORF">BDK51DRAFT_48722</name>
</gene>
<reference evidence="3" key="1">
    <citation type="journal article" date="2018" name="Nat. Microbiol.">
        <title>Leveraging single-cell genomics to expand the fungal tree of life.</title>
        <authorList>
            <person name="Ahrendt S.R."/>
            <person name="Quandt C.A."/>
            <person name="Ciobanu D."/>
            <person name="Clum A."/>
            <person name="Salamov A."/>
            <person name="Andreopoulos B."/>
            <person name="Cheng J.F."/>
            <person name="Woyke T."/>
            <person name="Pelin A."/>
            <person name="Henrissat B."/>
            <person name="Reynolds N.K."/>
            <person name="Benny G.L."/>
            <person name="Smith M.E."/>
            <person name="James T.Y."/>
            <person name="Grigoriev I.V."/>
        </authorList>
    </citation>
    <scope>NUCLEOTIDE SEQUENCE [LARGE SCALE GENOMIC DNA]</scope>
</reference>
<proteinExistence type="predicted"/>
<keyword evidence="3" id="KW-1185">Reference proteome</keyword>
<name>A0A4P9VYA7_9FUNG</name>
<feature type="signal peptide" evidence="1">
    <location>
        <begin position="1"/>
        <end position="19"/>
    </location>
</feature>
<organism evidence="2 3">
    <name type="scientific">Blyttiomyces helicus</name>
    <dbReference type="NCBI Taxonomy" id="388810"/>
    <lineage>
        <taxon>Eukaryota</taxon>
        <taxon>Fungi</taxon>
        <taxon>Fungi incertae sedis</taxon>
        <taxon>Chytridiomycota</taxon>
        <taxon>Chytridiomycota incertae sedis</taxon>
        <taxon>Chytridiomycetes</taxon>
        <taxon>Chytridiomycetes incertae sedis</taxon>
        <taxon>Blyttiomyces</taxon>
    </lineage>
</organism>
<sequence length="71" mass="7594">MSLNKFLFHLFPLACSSFAVPQGSLGSLYQPEVFGQPAIRDLAPVAPSTSAGSEWDLQRQDLEGPAILTSS</sequence>
<dbReference type="AlphaFoldDB" id="A0A4P9VYA7"/>